<dbReference type="RefSeq" id="WP_265592163.1">
    <property type="nucleotide sequence ID" value="NZ_AP025285.1"/>
</dbReference>
<dbReference type="InterPro" id="IPR006311">
    <property type="entry name" value="TAT_signal"/>
</dbReference>
<dbReference type="AlphaFoldDB" id="A0AAU9CFD7"/>
<feature type="chain" id="PRO_5043806945" description="BD-FAE-like domain-containing protein" evidence="1">
    <location>
        <begin position="25"/>
        <end position="628"/>
    </location>
</feature>
<proteinExistence type="predicted"/>
<dbReference type="InterPro" id="IPR049492">
    <property type="entry name" value="BD-FAE-like_dom"/>
</dbReference>
<evidence type="ECO:0000259" key="2">
    <source>
        <dbReference type="Pfam" id="PF20434"/>
    </source>
</evidence>
<dbReference type="InterPro" id="IPR029058">
    <property type="entry name" value="AB_hydrolase_fold"/>
</dbReference>
<dbReference type="Pfam" id="PF20434">
    <property type="entry name" value="BD-FAE"/>
    <property type="match status" value="1"/>
</dbReference>
<dbReference type="Proteomes" id="UP001431186">
    <property type="component" value="Chromosome"/>
</dbReference>
<evidence type="ECO:0000313" key="4">
    <source>
        <dbReference type="Proteomes" id="UP001431186"/>
    </source>
</evidence>
<organism evidence="3 4">
    <name type="scientific">Leptogranulimonas caecicola</name>
    <dbReference type="NCBI Taxonomy" id="2894156"/>
    <lineage>
        <taxon>Bacteria</taxon>
        <taxon>Bacillati</taxon>
        <taxon>Actinomycetota</taxon>
        <taxon>Coriobacteriia</taxon>
        <taxon>Coriobacteriales</taxon>
        <taxon>Kribbibacteriaceae</taxon>
        <taxon>Leptogranulimonas</taxon>
    </lineage>
</organism>
<evidence type="ECO:0000313" key="3">
    <source>
        <dbReference type="EMBL" id="BDC90741.1"/>
    </source>
</evidence>
<keyword evidence="4" id="KW-1185">Reference proteome</keyword>
<protein>
    <recommendedName>
        <fullName evidence="2">BD-FAE-like domain-containing protein</fullName>
    </recommendedName>
</protein>
<dbReference type="EMBL" id="AP025285">
    <property type="protein sequence ID" value="BDC90741.1"/>
    <property type="molecule type" value="Genomic_DNA"/>
</dbReference>
<dbReference type="KEGG" id="lcal:ATTO_06130"/>
<keyword evidence="1" id="KW-0732">Signal</keyword>
<accession>A0AAU9CFD7</accession>
<reference evidence="3" key="1">
    <citation type="submission" date="2021-11" db="EMBL/GenBank/DDBJ databases">
        <title>Complete genome sequence of Atopobiaceae bacterium TOC12.</title>
        <authorList>
            <person name="Morinaga K."/>
            <person name="Kusada H."/>
            <person name="Tamaki H."/>
        </authorList>
    </citation>
    <scope>NUCLEOTIDE SEQUENCE</scope>
    <source>
        <strain evidence="3">TOC12</strain>
    </source>
</reference>
<dbReference type="PROSITE" id="PS51257">
    <property type="entry name" value="PROKAR_LIPOPROTEIN"/>
    <property type="match status" value="1"/>
</dbReference>
<name>A0AAU9CFD7_9ACTN</name>
<dbReference type="SUPFAM" id="SSF53474">
    <property type="entry name" value="alpha/beta-Hydrolases"/>
    <property type="match status" value="1"/>
</dbReference>
<dbReference type="PROSITE" id="PS51318">
    <property type="entry name" value="TAT"/>
    <property type="match status" value="1"/>
</dbReference>
<gene>
    <name evidence="3" type="ORF">ATTO_06130</name>
</gene>
<sequence length="628" mass="66735">MALTRRNFLCGAAGLAGLTLASCAQNPAPAEEDSADQKKPKVDVHAFDKLALDGSAWNYDEEHDVYYQLGLPYVLDPVASLYQKLSIYVPGAYFESKAHGATYECHVKEDSQVAEIPQASAPILLPINCGDFGPQIAASTYSYEGLKTYLDAGCIYVFAGCRGRSGGYESKNQLEGDGSFDGGMPWNITDLKAAVRFLRYNAAVLPGGAQSIYGMGLGAGAGIASLMGVSGDAPCFDLYLKEDGAALWDGRGNPVSDALTGVLAWTPVVDLTHQDGAYEWLYGRFSQSESRVTDLWTSALSQDLAGTYGPFVNALGLSSGSGEDARELSLVETGDGLWSDGGYYQELLSQLEGAATQFFEHASFPATLSASIQTSAGFPGGQATGADSQAIAANVAQSATGEAVSSAPAISVPSVAAYLATLNSTSQWLSYNPSDMVVRIADLRSFIQACAPASLPCTAFDGIECKTDENQLFGTGTHATLHFSRDIYELLNHNQSTYATLSGWQNTYPGDWGVELLEKNAQGATVERRGQMANAFNYLVGETDLLGSAKVAPQWRIQVGLAQSVVPFTSGINLAWCLRSTGAAQQVDLTCVWGGGHDLCEVTGAAPENLVNWIKERIPQVDESERTQ</sequence>
<feature type="domain" description="BD-FAE-like" evidence="2">
    <location>
        <begin position="184"/>
        <end position="240"/>
    </location>
</feature>
<feature type="signal peptide" evidence="1">
    <location>
        <begin position="1"/>
        <end position="24"/>
    </location>
</feature>
<evidence type="ECO:0000256" key="1">
    <source>
        <dbReference type="SAM" id="SignalP"/>
    </source>
</evidence>
<dbReference type="Gene3D" id="3.40.50.1820">
    <property type="entry name" value="alpha/beta hydrolase"/>
    <property type="match status" value="1"/>
</dbReference>